<name>A0A9J7MCA5_BRAFL</name>
<evidence type="ECO:0000256" key="1">
    <source>
        <dbReference type="ARBA" id="ARBA00005529"/>
    </source>
</evidence>
<reference evidence="12" key="2">
    <citation type="submission" date="2025-08" db="UniProtKB">
        <authorList>
            <consortium name="RefSeq"/>
        </authorList>
    </citation>
    <scope>IDENTIFICATION</scope>
    <source>
        <strain evidence="12">S238N-H82</strain>
        <tissue evidence="12">Testes</tissue>
    </source>
</reference>
<feature type="repeat" description="CSPG" evidence="8">
    <location>
        <begin position="1128"/>
        <end position="1227"/>
    </location>
</feature>
<feature type="repeat" description="CSPG" evidence="8">
    <location>
        <begin position="1604"/>
        <end position="1697"/>
    </location>
</feature>
<dbReference type="GO" id="GO:0009653">
    <property type="term" value="P:anatomical structure morphogenesis"/>
    <property type="evidence" value="ECO:0000318"/>
    <property type="project" value="GO_Central"/>
</dbReference>
<dbReference type="SUPFAM" id="SSF56436">
    <property type="entry name" value="C-type lectin-like"/>
    <property type="match status" value="1"/>
</dbReference>
<dbReference type="CDD" id="cd00037">
    <property type="entry name" value="CLECT"/>
    <property type="match status" value="1"/>
</dbReference>
<evidence type="ECO:0000256" key="8">
    <source>
        <dbReference type="PROSITE-ProRule" id="PRU01201"/>
    </source>
</evidence>
<feature type="repeat" description="CSPG" evidence="8">
    <location>
        <begin position="411"/>
        <end position="498"/>
    </location>
</feature>
<dbReference type="InterPro" id="IPR051561">
    <property type="entry name" value="FRAS1_ECM"/>
</dbReference>
<dbReference type="RefSeq" id="XP_035698593.1">
    <property type="nucleotide sequence ID" value="XM_035842700.1"/>
</dbReference>
<feature type="domain" description="C-type lectin" evidence="10">
    <location>
        <begin position="1967"/>
        <end position="2091"/>
    </location>
</feature>
<dbReference type="Pfam" id="PF19309">
    <property type="entry name" value="Frem_N"/>
    <property type="match status" value="1"/>
</dbReference>
<dbReference type="InterPro" id="IPR001304">
    <property type="entry name" value="C-type_lectin-like"/>
</dbReference>
<evidence type="ECO:0000256" key="7">
    <source>
        <dbReference type="ARBA" id="ARBA00023180"/>
    </source>
</evidence>
<reference evidence="11" key="1">
    <citation type="journal article" date="2020" name="Nat. Ecol. Evol.">
        <title>Deeply conserved synteny resolves early events in vertebrate evolution.</title>
        <authorList>
            <person name="Simakov O."/>
            <person name="Marletaz F."/>
            <person name="Yue J.X."/>
            <person name="O'Connell B."/>
            <person name="Jenkins J."/>
            <person name="Brandt A."/>
            <person name="Calef R."/>
            <person name="Tung C.H."/>
            <person name="Huang T.K."/>
            <person name="Schmutz J."/>
            <person name="Satoh N."/>
            <person name="Yu J.K."/>
            <person name="Putnam N.H."/>
            <person name="Green R.E."/>
            <person name="Rokhsar D.S."/>
        </authorList>
    </citation>
    <scope>NUCLEOTIDE SEQUENCE [LARGE SCALE GENOMIC DNA]</scope>
    <source>
        <strain evidence="11">S238N-H82</strain>
    </source>
</reference>
<dbReference type="OrthoDB" id="430044at2759"/>
<feature type="repeat" description="CSPG" evidence="8">
    <location>
        <begin position="888"/>
        <end position="980"/>
    </location>
</feature>
<dbReference type="GO" id="GO:0007154">
    <property type="term" value="P:cell communication"/>
    <property type="evidence" value="ECO:0007669"/>
    <property type="project" value="InterPro"/>
</dbReference>
<keyword evidence="7" id="KW-0325">Glycoprotein</keyword>
<dbReference type="Pfam" id="PF03160">
    <property type="entry name" value="Calx-beta"/>
    <property type="match status" value="1"/>
</dbReference>
<protein>
    <submittedName>
        <fullName evidence="12">FRAS1-related extracellular matrix protein 1-like isoform X1</fullName>
    </submittedName>
</protein>
<dbReference type="KEGG" id="bfo:118431463"/>
<dbReference type="InterPro" id="IPR039005">
    <property type="entry name" value="CSPG_rpt"/>
</dbReference>
<evidence type="ECO:0000256" key="9">
    <source>
        <dbReference type="SAM" id="MobiDB-lite"/>
    </source>
</evidence>
<dbReference type="GeneID" id="118431463"/>
<feature type="repeat" description="CSPG" evidence="8">
    <location>
        <begin position="640"/>
        <end position="752"/>
    </location>
</feature>
<evidence type="ECO:0000256" key="2">
    <source>
        <dbReference type="ARBA" id="ARBA00022723"/>
    </source>
</evidence>
<feature type="repeat" description="CSPG" evidence="8">
    <location>
        <begin position="1481"/>
        <end position="1570"/>
    </location>
</feature>
<dbReference type="SMART" id="SM00237">
    <property type="entry name" value="Calx_beta"/>
    <property type="match status" value="1"/>
</dbReference>
<evidence type="ECO:0000256" key="5">
    <source>
        <dbReference type="ARBA" id="ARBA00022837"/>
    </source>
</evidence>
<evidence type="ECO:0000256" key="3">
    <source>
        <dbReference type="ARBA" id="ARBA00022729"/>
    </source>
</evidence>
<feature type="repeat" description="CSPG" evidence="8">
    <location>
        <begin position="290"/>
        <end position="386"/>
    </location>
</feature>
<evidence type="ECO:0000256" key="6">
    <source>
        <dbReference type="ARBA" id="ARBA00022889"/>
    </source>
</evidence>
<dbReference type="Pfam" id="PF00059">
    <property type="entry name" value="Lectin_C"/>
    <property type="match status" value="1"/>
</dbReference>
<feature type="repeat" description="CSPG" evidence="8">
    <location>
        <begin position="1368"/>
        <end position="1460"/>
    </location>
</feature>
<dbReference type="InterPro" id="IPR045658">
    <property type="entry name" value="FRAS1-rel_N"/>
</dbReference>
<feature type="repeat" description="CSPG" evidence="8">
    <location>
        <begin position="1248"/>
        <end position="1347"/>
    </location>
</feature>
<keyword evidence="11" id="KW-1185">Reference proteome</keyword>
<gene>
    <name evidence="12" type="primary">LOC118431463</name>
</gene>
<evidence type="ECO:0000259" key="10">
    <source>
        <dbReference type="PROSITE" id="PS50041"/>
    </source>
</evidence>
<dbReference type="GO" id="GO:0046872">
    <property type="term" value="F:metal ion binding"/>
    <property type="evidence" value="ECO:0007669"/>
    <property type="project" value="UniProtKB-KW"/>
</dbReference>
<keyword evidence="5" id="KW-0106">Calcium</keyword>
<dbReference type="Pfam" id="PF16184">
    <property type="entry name" value="Cadherin_3"/>
    <property type="match status" value="11"/>
</dbReference>
<proteinExistence type="inferred from homology"/>
<dbReference type="Proteomes" id="UP000001554">
    <property type="component" value="Chromosome 15"/>
</dbReference>
<organism evidence="11 12">
    <name type="scientific">Branchiostoma floridae</name>
    <name type="common">Florida lancelet</name>
    <name type="synonym">Amphioxus</name>
    <dbReference type="NCBI Taxonomy" id="7739"/>
    <lineage>
        <taxon>Eukaryota</taxon>
        <taxon>Metazoa</taxon>
        <taxon>Chordata</taxon>
        <taxon>Cephalochordata</taxon>
        <taxon>Leptocardii</taxon>
        <taxon>Amphioxiformes</taxon>
        <taxon>Branchiostomatidae</taxon>
        <taxon>Branchiostoma</taxon>
    </lineage>
</organism>
<dbReference type="InterPro" id="IPR003644">
    <property type="entry name" value="Calx_beta"/>
</dbReference>
<comment type="similarity">
    <text evidence="1">Belongs to the FRAS1 family.</text>
</comment>
<feature type="repeat" description="CSPG" evidence="8">
    <location>
        <begin position="519"/>
        <end position="613"/>
    </location>
</feature>
<evidence type="ECO:0000256" key="4">
    <source>
        <dbReference type="ARBA" id="ARBA00022737"/>
    </source>
</evidence>
<dbReference type="InterPro" id="IPR016186">
    <property type="entry name" value="C-type_lectin-like/link_sf"/>
</dbReference>
<keyword evidence="6" id="KW-0130">Cell adhesion</keyword>
<dbReference type="OMA" id="MPVNDNK"/>
<feature type="region of interest" description="Disordered" evidence="9">
    <location>
        <begin position="1886"/>
        <end position="1925"/>
    </location>
</feature>
<dbReference type="PROSITE" id="PS50041">
    <property type="entry name" value="C_TYPE_LECTIN_2"/>
    <property type="match status" value="1"/>
</dbReference>
<accession>A0A9J7MCA5</accession>
<sequence length="2104" mass="235726">MFDSCAWQAADITRWWEPGGHCFRVCRGQEAGRMGLFVLWIFLLVQTCASGNLIQSLKPMNVAIGKTASLSDEHVVFNLPSDTDNSTCKVEVVHNEPMFQRVGVLRPQVFDCQYPPGTVHYIHHGSSLLHQDQVKLRVHLFTQTKTVSEVFILTIRTRDQQYRAVQVKRNLTVSEFFGLSDPLDANILEFVYTRSNNAKCEAHISVPVTALPEFGQLVIGENRRQVQNLREQCDKLLTLGLRYEHLLPPSPDVDFIAITIDVYDPKGDEERYTERLHLPIIIIPGMPNTPPKGSFGAMYILDVDQFILSTITPSTLSAEDMESQSSKLVFNISKPLTEEQGYIVHLDDHTKPIMSFSQADINSLMIGYKPPNTSYQERKVFEVEFTIYDSHFTWSDPVMVFLAVRTSDTNAPRVSINTGLTLLEGQSRPVESHNFQVVDNDNLETVQIIVVGGLRQGRLLVNGLPAIMFTPYHVADGTVVYQHDDSDSDKDNIQLRITDGAHSVRASFPISILPKDDSPPFLINNVIFHLKEGETIPIDGDMLTASDMDSSDDYILFSIIHPPVSGHILKKYSWQTLGHPIKSFLQRDLFEGCIYYQHTGDEMFADSFEFVLRDSNEPPNESEPQSVVIQVIPIDDLPPAPLPEMTNSLVVKETEVGIFTKAHLSYHDEESEDDDLMFTITTMCLFVDSLSLDDAGTVVSTENMPVMIKTDAVRPVRMFHQSEIDHMKIAYVPPMHDIGPKSRTVQFIYSVSDPSGNTVTGQRFDITILPVDNVSPEVQVSVLTVKEGQSVIITVENMMVTDIDTPVNEVVFIVSRQPNHGSLQVKGVELALNGMFTFEDLLHYKISYSHDGSEIPRDKFSLKVSDGVNSVTMEVPVEVHAVNDESPVMLDGLHQHLTVPEGETVLLTPEVLAATDTDTDDFQLTFIVVQPPHRGMLYRDGVMVTQFRQQDVHAGAVSYSHTGGEVGMTALQDSFTLVVSDDPFPRNALPVHDVNITITPVDNQPPDVILGSPFIVDEGLSTSIQDRMLNAYDVDTDEDNIGFIVTLQPAWGYVENIAPMPGHEKGNVGIPVSSFQLRNIKDGHIRYVQSVHIGTEPTQDQLVVCATDGRHQSNNVTIPIAIRPRNDEVPNLTARDIDIVEGAAMELNLSMLDVTDLDLPPDDIIFSVTKLPKHGQLFDSSHRASGSSQHSNVPQHFTLEELKTRMRLVYRHDGSESKEDVFSIAVTDGKHIVKKTVKVSIKAVNDEKPEVIRNTGLIVGRLESKILSSVVLQSQDKDDNAKDLVYVPLTVPKRGVLQLRQKPSESWKDIKKDRNFTQWQVDMNMVRYLHTGLMGSKGMDVFNFYVTDGVNVSPMQDFIITIKKMKKTGIQVLSRDVHINEGSRVVLSSDVLSATDGTNEVEKLIFTVQNPPSQGNIEDINEPGVPLYTFSQLELLGRRVVYVHTSKADVSSDLITFTVTNGVKEQNVSLTVSIMAVDDTPPTLSKNLGIKPHVGEVVTITSQDLLLTDPDSSMDNLVVNIIQGPRYGQILIGGVPVADRFTQADIDAKRISYRHSGGKASIDRFSFTATDGRNKGFFLMGKLLDEPVFFEIEVDLTKRQPLQVRKAVPSPLLKMSGGRVGFQLTDEVLKVGDSVMKSVQFVFTVTRLPLHGYLERRRSGSIITTSFTQEDISDGDIVYILNKDVYVTSDSFLFDVSDSDGNILKNQRFHLKWSTVEMVHPQYSVCEDVGSVSILLRRRGNLDQSVFVGVHVKGLTGEEGQDFTTGRAQQIQFDPGVSERQWTIGITKDNLQENKEKFRVQLRNPDNTLLGQQNKSLVIIHDFQNGKCSISAQETVNMEQARQRPRSSGSVIMPSSFFSNGTLRQWMYHGLLPVKTRTGLITSAQVSLQKMSPAQDERSNPRRPSTAIVKGNKKRSGVNQRPCDSSTKGLLQYESKQLYQCNGRRWQLWKPQEQPLTGGCQTGWTKYGSLCYRKGDSQETWNDAQLICRERHSAELPTILSSETSDWISTFVNREPVWIDNYQVLQCMGKHLKYRTGLNDKGQQRRWKWPAGQSLSYTNWKPGQPDSDSDIQRNCVVMNQLQKWNVRKCHRGRNVYICAKEVGS</sequence>
<dbReference type="PANTHER" id="PTHR45739:SF11">
    <property type="entry name" value="FRAS1-RELATED EXTRACELLULAR MATRIX PROTEIN 1-LIKE ISOFORM X1"/>
    <property type="match status" value="1"/>
</dbReference>
<feature type="repeat" description="CSPG" evidence="8">
    <location>
        <begin position="774"/>
        <end position="865"/>
    </location>
</feature>
<dbReference type="SMART" id="SM00034">
    <property type="entry name" value="CLECT"/>
    <property type="match status" value="1"/>
</dbReference>
<dbReference type="InterPro" id="IPR038081">
    <property type="entry name" value="CalX-like_sf"/>
</dbReference>
<dbReference type="Gene3D" id="2.60.40.2030">
    <property type="match status" value="1"/>
</dbReference>
<keyword evidence="3" id="KW-0732">Signal</keyword>
<dbReference type="GO" id="GO:0007155">
    <property type="term" value="P:cell adhesion"/>
    <property type="evidence" value="ECO:0007669"/>
    <property type="project" value="UniProtKB-KW"/>
</dbReference>
<dbReference type="GO" id="GO:0016020">
    <property type="term" value="C:membrane"/>
    <property type="evidence" value="ECO:0007669"/>
    <property type="project" value="InterPro"/>
</dbReference>
<dbReference type="Gene3D" id="3.10.100.10">
    <property type="entry name" value="Mannose-Binding Protein A, subunit A"/>
    <property type="match status" value="1"/>
</dbReference>
<keyword evidence="2" id="KW-0479">Metal-binding</keyword>
<evidence type="ECO:0000313" key="12">
    <source>
        <dbReference type="RefSeq" id="XP_035698593.1"/>
    </source>
</evidence>
<dbReference type="PANTHER" id="PTHR45739">
    <property type="entry name" value="MATRIX PROTEIN, PUTATIVE-RELATED"/>
    <property type="match status" value="1"/>
</dbReference>
<dbReference type="SUPFAM" id="SSF141072">
    <property type="entry name" value="CalX-like"/>
    <property type="match status" value="1"/>
</dbReference>
<feature type="repeat" description="CSPG" evidence="8">
    <location>
        <begin position="1005"/>
        <end position="1107"/>
    </location>
</feature>
<dbReference type="PROSITE" id="PS51854">
    <property type="entry name" value="CSPG"/>
    <property type="match status" value="12"/>
</dbReference>
<dbReference type="InterPro" id="IPR016187">
    <property type="entry name" value="CTDL_fold"/>
</dbReference>
<keyword evidence="4" id="KW-0677">Repeat</keyword>
<evidence type="ECO:0000313" key="11">
    <source>
        <dbReference type="Proteomes" id="UP000001554"/>
    </source>
</evidence>